<accession>J9FIP1</accession>
<dbReference type="GO" id="GO:0016020">
    <property type="term" value="C:membrane"/>
    <property type="evidence" value="ECO:0007669"/>
    <property type="project" value="InterPro"/>
</dbReference>
<sequence length="84" mass="8996">MVDGNLTLGMTMSISAITGLVNGPLSQLIGFLQLFQITKSGLERSEEVHVCDNEDSPLQQEVPGDAPLNIIVNNLTFPSIGSIR</sequence>
<keyword evidence="4" id="KW-0547">Nucleotide-binding</keyword>
<reference evidence="4" key="1">
    <citation type="journal article" date="2012" name="PLoS ONE">
        <title>Gene sets for utilization of primary and secondary nutrition supplies in the distal gut of endangered iberian lynx.</title>
        <authorList>
            <person name="Alcaide M."/>
            <person name="Messina E."/>
            <person name="Richter M."/>
            <person name="Bargiela R."/>
            <person name="Peplies J."/>
            <person name="Huws S.A."/>
            <person name="Newbold C.J."/>
            <person name="Golyshin P.N."/>
            <person name="Simon M.A."/>
            <person name="Lopez G."/>
            <person name="Yakimov M.M."/>
            <person name="Ferrer M."/>
        </authorList>
    </citation>
    <scope>NUCLEOTIDE SEQUENCE</scope>
</reference>
<dbReference type="GO" id="GO:0005524">
    <property type="term" value="F:ATP binding"/>
    <property type="evidence" value="ECO:0007669"/>
    <property type="project" value="UniProtKB-KW"/>
</dbReference>
<organism evidence="4">
    <name type="scientific">gut metagenome</name>
    <dbReference type="NCBI Taxonomy" id="749906"/>
    <lineage>
        <taxon>unclassified sequences</taxon>
        <taxon>metagenomes</taxon>
        <taxon>organismal metagenomes</taxon>
    </lineage>
</organism>
<comment type="caution">
    <text evidence="4">The sequence shown here is derived from an EMBL/GenBank/DDBJ whole genome shotgun (WGS) entry which is preliminary data.</text>
</comment>
<evidence type="ECO:0000256" key="1">
    <source>
        <dbReference type="ARBA" id="ARBA00022692"/>
    </source>
</evidence>
<dbReference type="InterPro" id="IPR036640">
    <property type="entry name" value="ABC1_TM_sf"/>
</dbReference>
<dbReference type="EMBL" id="AMCI01009432">
    <property type="protein sequence ID" value="EJW89517.1"/>
    <property type="molecule type" value="Genomic_DNA"/>
</dbReference>
<keyword evidence="4" id="KW-0067">ATP-binding</keyword>
<name>J9FIP1_9ZZZZ</name>
<dbReference type="AlphaFoldDB" id="J9FIP1"/>
<evidence type="ECO:0000256" key="2">
    <source>
        <dbReference type="ARBA" id="ARBA00022989"/>
    </source>
</evidence>
<evidence type="ECO:0000313" key="4">
    <source>
        <dbReference type="EMBL" id="EJW89517.1"/>
    </source>
</evidence>
<keyword evidence="2" id="KW-1133">Transmembrane helix</keyword>
<keyword evidence="1" id="KW-0812">Transmembrane</keyword>
<protein>
    <submittedName>
        <fullName evidence="4">ABC transporter, ATP-binding protein</fullName>
    </submittedName>
</protein>
<gene>
    <name evidence="4" type="ORF">EVA_22379</name>
</gene>
<dbReference type="SUPFAM" id="SSF90123">
    <property type="entry name" value="ABC transporter transmembrane region"/>
    <property type="match status" value="1"/>
</dbReference>
<evidence type="ECO:0000256" key="3">
    <source>
        <dbReference type="ARBA" id="ARBA00023136"/>
    </source>
</evidence>
<keyword evidence="3" id="KW-0472">Membrane</keyword>
<proteinExistence type="predicted"/>